<sequence>MAPVTGSGSEIPSPTDSTAHTSQLSSSTDSIVSITTQISTKLNPNNYLMWKSQITPLLHGHNLNRFIEQPPPAPTTITTDGQLTLNPDYSIWHRQDQLLLGWLRSSLSESIMAQVVSCNTSMELWSSLQLTFASASRSRITDLKKQVQFAQRGNRSVTDFVQHIRFLGDELAFAGAIVSQEELVSAVINGLGPDYLNFVTTVTTSHRNESLSLSELHGMLLTHESILRQHTQASAMAEPSAFQAGRSSSTNNRNRPYNSPSPQYQPNNNNNMARPNTSSTPAQSNNKEKCQICLKPSHTAKMCYFRYEPDPNWKPRPPRQAFNAQVQQPNQSSTQPPAQQPSEWVIDSGATNHVTSDLNNLSAFFAYTGSDKLQLGNGSGLDIAHIGSTFLSISNFTVQLTDVSYVPHFSRNLLSLSKLLSDNPHITVTFSNYSCQFAQLHTKTVLPISSHHGLFILHATSFSPQAFLGTCTSASIWHSRLGHPSKSTTMSVLHSYNLPCNSNKLDVCHDCAIAKSHQLPFSSSSHSSTSPLEIVHSDVWGPCPIVSKNGYKYYLIFVDEFTRFTWIFFLRQKSDVIQVFSNFKAQVENLLNTSIKILRTDNGTEFKPIANKFPQITHQTTCPYTPQQNGLAERKHRHIVELSLAIMSKASIPTDLWDEVFSSAVFLINRLPSTATSEVPFIALFKKPPDYQFLRVLGCLCFPHTRPYSAHKLEYRATPCVFIGYATSQKGYRCLHIESNRVFVSRNVQFDENVFPFKDILPTTTDPHVSNNNSPSSPLLLVQNMPSTDTDKDNSVGADHIAHDLNIGQPSSDRQHNQPPPGSNGSPDPAHCSNSNSSLPQIDSYTNHTVTPSHNTTSPSTNITPQPLLLTNSPSQQAPPTTRSHTMTTRAKDNTLKHRQFPDYVAYSTTVTSEPTCFTAANKIEEWRAAMSSEINALARNKTWVLVPPPLNQKIIGCKWVYKLKQKPDGTVERYKARLVAKGFHQEEGVDFFDTYSPVVRPTTIRVVLSLAISSHWSVRQLDVHNAFLHGDLQEQVYMAQPPGFTDPTHPDYVCLLSKSLYGLKQAPRAWFQKLSSALLTMGFKASSYDPSLFIGQHNNNRLFILVYVDDILVTGNSLQMVTQCIQQLQQQFAVKDLGDLSFFLGMEATTTDTGMLLTQTKYITDLLHKTKMLSSKPCTTPIATHITLSKKDGDPFSEPHLYRSVVGALQYATLTRPDISFAVNKVSQFMHEPTVTQWTAVKRILRYLAGTLHHGLFIHANSSTALHGYSDADWAGCTDDRRSTSGFCVYLGKTLVSWSAKKQPTVSRSSTEAEYRSLALTCAEIMWLQFLLQELNITLPQPPTLWCDNIGATFLAANPMFHARTKHIEIDYHFVRERVASNKLCVRFVCSKDQLADVMTKPLATTRFQFLRNKLNVFQKTLVCGGVLHDNILMQLPQQIKTED</sequence>
<dbReference type="SUPFAM" id="SSF53098">
    <property type="entry name" value="Ribonuclease H-like"/>
    <property type="match status" value="1"/>
</dbReference>
<protein>
    <recommendedName>
        <fullName evidence="3">Integrase catalytic domain-containing protein</fullName>
    </recommendedName>
</protein>
<dbReference type="Gene3D" id="3.30.420.10">
    <property type="entry name" value="Ribonuclease H-like superfamily/Ribonuclease H"/>
    <property type="match status" value="1"/>
</dbReference>
<keyword evidence="1" id="KW-0645">Protease</keyword>
<evidence type="ECO:0000313" key="5">
    <source>
        <dbReference type="Proteomes" id="UP001210211"/>
    </source>
</evidence>
<dbReference type="CDD" id="cd09272">
    <property type="entry name" value="RNase_HI_RT_Ty1"/>
    <property type="match status" value="1"/>
</dbReference>
<dbReference type="InterPro" id="IPR001584">
    <property type="entry name" value="Integrase_cat-core"/>
</dbReference>
<dbReference type="SUPFAM" id="SSF56672">
    <property type="entry name" value="DNA/RNA polymerases"/>
    <property type="match status" value="1"/>
</dbReference>
<evidence type="ECO:0000256" key="1">
    <source>
        <dbReference type="ARBA" id="ARBA00022750"/>
    </source>
</evidence>
<dbReference type="Pfam" id="PF22936">
    <property type="entry name" value="Pol_BBD"/>
    <property type="match status" value="1"/>
</dbReference>
<dbReference type="EMBL" id="JAMRDG010000001">
    <property type="protein sequence ID" value="KAJ3705170.1"/>
    <property type="molecule type" value="Genomic_DNA"/>
</dbReference>
<dbReference type="GO" id="GO:0004190">
    <property type="term" value="F:aspartic-type endopeptidase activity"/>
    <property type="evidence" value="ECO:0007669"/>
    <property type="project" value="UniProtKB-KW"/>
</dbReference>
<accession>A0AAD5ZW63</accession>
<dbReference type="Pfam" id="PF00665">
    <property type="entry name" value="rve"/>
    <property type="match status" value="1"/>
</dbReference>
<feature type="compositionally biased region" description="Polar residues" evidence="2">
    <location>
        <begin position="869"/>
        <end position="889"/>
    </location>
</feature>
<feature type="compositionally biased region" description="Polar residues" evidence="2">
    <location>
        <begin position="1"/>
        <end position="20"/>
    </location>
</feature>
<comment type="caution">
    <text evidence="4">The sequence shown here is derived from an EMBL/GenBank/DDBJ whole genome shotgun (WGS) entry which is preliminary data.</text>
</comment>
<dbReference type="InterPro" id="IPR057670">
    <property type="entry name" value="SH3_retrovirus"/>
</dbReference>
<feature type="domain" description="Integrase catalytic" evidence="3">
    <location>
        <begin position="527"/>
        <end position="688"/>
    </location>
</feature>
<dbReference type="Proteomes" id="UP001210211">
    <property type="component" value="Unassembled WGS sequence"/>
</dbReference>
<feature type="compositionally biased region" description="Low complexity" evidence="2">
    <location>
        <begin position="846"/>
        <end position="865"/>
    </location>
</feature>
<feature type="compositionally biased region" description="Low complexity" evidence="2">
    <location>
        <begin position="246"/>
        <end position="271"/>
    </location>
</feature>
<reference evidence="4 5" key="1">
    <citation type="journal article" date="2022" name="Cell">
        <title>Repeat-based holocentromeres influence genome architecture and karyotype evolution.</title>
        <authorList>
            <person name="Hofstatter P.G."/>
            <person name="Thangavel G."/>
            <person name="Lux T."/>
            <person name="Neumann P."/>
            <person name="Vondrak T."/>
            <person name="Novak P."/>
            <person name="Zhang M."/>
            <person name="Costa L."/>
            <person name="Castellani M."/>
            <person name="Scott A."/>
            <person name="Toegelov H."/>
            <person name="Fuchs J."/>
            <person name="Mata-Sucre Y."/>
            <person name="Dias Y."/>
            <person name="Vanzela A.L.L."/>
            <person name="Huettel B."/>
            <person name="Almeida C.C.S."/>
            <person name="Simkova H."/>
            <person name="Souza G."/>
            <person name="Pedrosa-Harand A."/>
            <person name="Macas J."/>
            <person name="Mayer K.F.X."/>
            <person name="Houben A."/>
            <person name="Marques A."/>
        </authorList>
    </citation>
    <scope>NUCLEOTIDE SEQUENCE [LARGE SCALE GENOMIC DNA]</scope>
    <source>
        <strain evidence="4">RhyTen1mFocal</strain>
    </source>
</reference>
<keyword evidence="1" id="KW-0378">Hydrolase</keyword>
<proteinExistence type="predicted"/>
<dbReference type="PANTHER" id="PTHR11439:SF455">
    <property type="entry name" value="RLK (RECEPTOR-LIKE PROTEIN KINASE) 8, PUTATIVE-RELATED"/>
    <property type="match status" value="1"/>
</dbReference>
<dbReference type="InterPro" id="IPR054722">
    <property type="entry name" value="PolX-like_BBD"/>
</dbReference>
<organism evidence="4 5">
    <name type="scientific">Rhynchospora tenuis</name>
    <dbReference type="NCBI Taxonomy" id="198213"/>
    <lineage>
        <taxon>Eukaryota</taxon>
        <taxon>Viridiplantae</taxon>
        <taxon>Streptophyta</taxon>
        <taxon>Embryophyta</taxon>
        <taxon>Tracheophyta</taxon>
        <taxon>Spermatophyta</taxon>
        <taxon>Magnoliopsida</taxon>
        <taxon>Liliopsida</taxon>
        <taxon>Poales</taxon>
        <taxon>Cyperaceae</taxon>
        <taxon>Cyperoideae</taxon>
        <taxon>Rhynchosporeae</taxon>
        <taxon>Rhynchospora</taxon>
    </lineage>
</organism>
<dbReference type="InterPro" id="IPR043502">
    <property type="entry name" value="DNA/RNA_pol_sf"/>
</dbReference>
<dbReference type="PANTHER" id="PTHR11439">
    <property type="entry name" value="GAG-POL-RELATED RETROTRANSPOSON"/>
    <property type="match status" value="1"/>
</dbReference>
<name>A0AAD5ZW63_9POAL</name>
<dbReference type="Pfam" id="PF13976">
    <property type="entry name" value="gag_pre-integrs"/>
    <property type="match status" value="1"/>
</dbReference>
<feature type="region of interest" description="Disordered" evidence="2">
    <location>
        <begin position="232"/>
        <end position="288"/>
    </location>
</feature>
<feature type="compositionally biased region" description="Low complexity" evidence="2">
    <location>
        <begin position="770"/>
        <end position="781"/>
    </location>
</feature>
<feature type="compositionally biased region" description="Polar residues" evidence="2">
    <location>
        <begin position="832"/>
        <end position="845"/>
    </location>
</feature>
<dbReference type="InterPro" id="IPR036397">
    <property type="entry name" value="RNaseH_sf"/>
</dbReference>
<evidence type="ECO:0000313" key="4">
    <source>
        <dbReference type="EMBL" id="KAJ3705170.1"/>
    </source>
</evidence>
<dbReference type="GO" id="GO:0015074">
    <property type="term" value="P:DNA integration"/>
    <property type="evidence" value="ECO:0007669"/>
    <property type="project" value="InterPro"/>
</dbReference>
<feature type="region of interest" description="Disordered" evidence="2">
    <location>
        <begin position="1"/>
        <end position="26"/>
    </location>
</feature>
<dbReference type="PROSITE" id="PS50994">
    <property type="entry name" value="INTEGRASE"/>
    <property type="match status" value="1"/>
</dbReference>
<dbReference type="GO" id="GO:0003676">
    <property type="term" value="F:nucleic acid binding"/>
    <property type="evidence" value="ECO:0007669"/>
    <property type="project" value="InterPro"/>
</dbReference>
<evidence type="ECO:0000256" key="2">
    <source>
        <dbReference type="SAM" id="MobiDB-lite"/>
    </source>
</evidence>
<feature type="region of interest" description="Disordered" evidence="2">
    <location>
        <begin position="764"/>
        <end position="896"/>
    </location>
</feature>
<feature type="compositionally biased region" description="Low complexity" evidence="2">
    <location>
        <begin position="325"/>
        <end position="342"/>
    </location>
</feature>
<feature type="region of interest" description="Disordered" evidence="2">
    <location>
        <begin position="314"/>
        <end position="343"/>
    </location>
</feature>
<dbReference type="Pfam" id="PF25597">
    <property type="entry name" value="SH3_retrovirus"/>
    <property type="match status" value="1"/>
</dbReference>
<feature type="compositionally biased region" description="Polar residues" evidence="2">
    <location>
        <begin position="272"/>
        <end position="285"/>
    </location>
</feature>
<keyword evidence="5" id="KW-1185">Reference proteome</keyword>
<evidence type="ECO:0000259" key="3">
    <source>
        <dbReference type="PROSITE" id="PS50994"/>
    </source>
</evidence>
<gene>
    <name evidence="4" type="ORF">LUZ61_008875</name>
</gene>
<keyword evidence="1" id="KW-0064">Aspartyl protease</keyword>
<dbReference type="Pfam" id="PF07727">
    <property type="entry name" value="RVT_2"/>
    <property type="match status" value="1"/>
</dbReference>
<dbReference type="InterPro" id="IPR013103">
    <property type="entry name" value="RVT_2"/>
</dbReference>
<dbReference type="Pfam" id="PF14223">
    <property type="entry name" value="Retrotran_gag_2"/>
    <property type="match status" value="1"/>
</dbReference>
<dbReference type="InterPro" id="IPR025724">
    <property type="entry name" value="GAG-pre-integrase_dom"/>
</dbReference>
<dbReference type="InterPro" id="IPR012337">
    <property type="entry name" value="RNaseH-like_sf"/>
</dbReference>